<feature type="region of interest" description="Disordered" evidence="11">
    <location>
        <begin position="525"/>
        <end position="603"/>
    </location>
</feature>
<dbReference type="InterPro" id="IPR011009">
    <property type="entry name" value="Kinase-like_dom_sf"/>
</dbReference>
<dbReference type="Gene3D" id="1.10.510.10">
    <property type="entry name" value="Transferase(Phosphotransferase) domain 1"/>
    <property type="match status" value="1"/>
</dbReference>
<dbReference type="FunFam" id="1.10.510.10:FF:000670">
    <property type="entry name" value="Serine/threonin protein kinase, putative"/>
    <property type="match status" value="1"/>
</dbReference>
<dbReference type="STRING" id="69771.A0A1V6P7X8"/>
<name>A0A1V6P7X8_PENDC</name>
<feature type="binding site" evidence="10">
    <location>
        <position position="79"/>
    </location>
    <ligand>
        <name>ATP</name>
        <dbReference type="ChEBI" id="CHEBI:30616"/>
    </ligand>
</feature>
<dbReference type="InterPro" id="IPR008271">
    <property type="entry name" value="Ser/Thr_kinase_AS"/>
</dbReference>
<keyword evidence="5 10" id="KW-0547">Nucleotide-binding</keyword>
<dbReference type="InterPro" id="IPR017441">
    <property type="entry name" value="Protein_kinase_ATP_BS"/>
</dbReference>
<evidence type="ECO:0000256" key="4">
    <source>
        <dbReference type="ARBA" id="ARBA00022679"/>
    </source>
</evidence>
<evidence type="ECO:0000256" key="7">
    <source>
        <dbReference type="ARBA" id="ARBA00022840"/>
    </source>
</evidence>
<feature type="region of interest" description="Disordered" evidence="11">
    <location>
        <begin position="617"/>
        <end position="762"/>
    </location>
</feature>
<keyword evidence="3" id="KW-0723">Serine/threonine-protein kinase</keyword>
<dbReference type="SMART" id="SM00220">
    <property type="entry name" value="S_TKc"/>
    <property type="match status" value="1"/>
</dbReference>
<evidence type="ECO:0000313" key="13">
    <source>
        <dbReference type="EMBL" id="OQD72897.1"/>
    </source>
</evidence>
<comment type="catalytic activity">
    <reaction evidence="9">
        <text>L-seryl-[protein] + ATP = O-phospho-L-seryl-[protein] + ADP + H(+)</text>
        <dbReference type="Rhea" id="RHEA:17989"/>
        <dbReference type="Rhea" id="RHEA-COMP:9863"/>
        <dbReference type="Rhea" id="RHEA-COMP:11604"/>
        <dbReference type="ChEBI" id="CHEBI:15378"/>
        <dbReference type="ChEBI" id="CHEBI:29999"/>
        <dbReference type="ChEBI" id="CHEBI:30616"/>
        <dbReference type="ChEBI" id="CHEBI:83421"/>
        <dbReference type="ChEBI" id="CHEBI:456216"/>
        <dbReference type="EC" id="2.7.11.1"/>
    </reaction>
</comment>
<dbReference type="EC" id="2.7.11.1" evidence="2"/>
<organism evidence="13 14">
    <name type="scientific">Penicillium decumbens</name>
    <dbReference type="NCBI Taxonomy" id="69771"/>
    <lineage>
        <taxon>Eukaryota</taxon>
        <taxon>Fungi</taxon>
        <taxon>Dikarya</taxon>
        <taxon>Ascomycota</taxon>
        <taxon>Pezizomycotina</taxon>
        <taxon>Eurotiomycetes</taxon>
        <taxon>Eurotiomycetidae</taxon>
        <taxon>Eurotiales</taxon>
        <taxon>Aspergillaceae</taxon>
        <taxon>Penicillium</taxon>
    </lineage>
</organism>
<dbReference type="GO" id="GO:0004674">
    <property type="term" value="F:protein serine/threonine kinase activity"/>
    <property type="evidence" value="ECO:0007669"/>
    <property type="project" value="UniProtKB-KW"/>
</dbReference>
<dbReference type="InterPro" id="IPR050629">
    <property type="entry name" value="STE20/SPS1-PAK"/>
</dbReference>
<evidence type="ECO:0000313" key="14">
    <source>
        <dbReference type="Proteomes" id="UP000191522"/>
    </source>
</evidence>
<keyword evidence="4" id="KW-0808">Transferase</keyword>
<feature type="compositionally biased region" description="Polar residues" evidence="11">
    <location>
        <begin position="649"/>
        <end position="663"/>
    </location>
</feature>
<proteinExistence type="inferred from homology"/>
<protein>
    <recommendedName>
        <fullName evidence="2">non-specific serine/threonine protein kinase</fullName>
        <ecNumber evidence="2">2.7.11.1</ecNumber>
    </recommendedName>
</protein>
<dbReference type="GO" id="GO:0005524">
    <property type="term" value="F:ATP binding"/>
    <property type="evidence" value="ECO:0007669"/>
    <property type="project" value="UniProtKB-UniRule"/>
</dbReference>
<dbReference type="EMBL" id="MDYL01000018">
    <property type="protein sequence ID" value="OQD72897.1"/>
    <property type="molecule type" value="Genomic_DNA"/>
</dbReference>
<comment type="catalytic activity">
    <reaction evidence="8">
        <text>L-threonyl-[protein] + ATP = O-phospho-L-threonyl-[protein] + ADP + H(+)</text>
        <dbReference type="Rhea" id="RHEA:46608"/>
        <dbReference type="Rhea" id="RHEA-COMP:11060"/>
        <dbReference type="Rhea" id="RHEA-COMP:11605"/>
        <dbReference type="ChEBI" id="CHEBI:15378"/>
        <dbReference type="ChEBI" id="CHEBI:30013"/>
        <dbReference type="ChEBI" id="CHEBI:30616"/>
        <dbReference type="ChEBI" id="CHEBI:61977"/>
        <dbReference type="ChEBI" id="CHEBI:456216"/>
        <dbReference type="EC" id="2.7.11.1"/>
    </reaction>
</comment>
<dbReference type="PANTHER" id="PTHR48012">
    <property type="entry name" value="STERILE20-LIKE KINASE, ISOFORM B-RELATED"/>
    <property type="match status" value="1"/>
</dbReference>
<dbReference type="Pfam" id="PF00069">
    <property type="entry name" value="Pkinase"/>
    <property type="match status" value="1"/>
</dbReference>
<comment type="similarity">
    <text evidence="1">Belongs to the protein kinase superfamily. STE Ser/Thr protein kinase family. STE20 subfamily.</text>
</comment>
<sequence>MDTRESRFLDPSSAKAAITRHKAEAIKLAREQGTAVKEMCRRAKTNVPPYEFEELIGKGAYGRVYKGRAMPSGRLVAIKVLDIDSLDYKSQRDFRDESIKDFIHETKVMKQVKDSGAQNINELIEAISIHSQLWLVCEYCPGGSVRTLMRATGDKLDEKYIIPIARELAVGLRAIHDAGIIHRDVKAANILVHEEGRLEICDFGVAGILQSQRDKRSTWIGTPHWMPPEMFSRGPAHRYSSEIDVWAYGCTLYEFANGSPPNAGLREPMQIGRQLNRTAPKLNNSNYSQGLQELIAFVLEPNPANRPTMAEILEHPYIAGTEEEYPTSSVSELVRNYYQWSQRGGQRISLFNPGGAAAAEMPDAEEPIDDWNFSTTDGFERRFSVIDLDEVAASLAEMEESASPTTPTAEPDPGEDVNVSNMDLEQKANFDERVRRGAAAMEGLFNEDMPSYKYETKNDFVPIQPAQPRSDLPLRTETDRSSVMSTLIDIDIGSFEASHYAAGAPVAQPFQLANADTIRANRSSIRLHRNSNESSSQPFGSGQEDNGSQEEEFQPQSGPRPPTMDWKFPSFNPPPEPEEQPEAKMEKAPATDSVPEESFQAEKRATMQWTFPVMDANTASDVVNSDRYDTLRAPLPGIREQQDEIQGGSRPSTSASNKSTMSDSDYDPFRFDRPKLHQPTSSFGSTHSTLGDPSDDVEDDSPGILDGPGPDEEDRFLGSETSSTIDANDAVPLPSPVPDGPGESPIIASEPGSPVYEESSRTARRNVMAYTMSEPGTSDEDVMSQAATAEEHPMSQATTAEQRVMPQATATEEHELGPIVFPSIMPPSAESLMEGADEDIVIDELDRLFDDFLGALNTTKDALSRMRPRR</sequence>
<dbReference type="PANTHER" id="PTHR48012:SF10">
    <property type="entry name" value="FI20177P1"/>
    <property type="match status" value="1"/>
</dbReference>
<reference evidence="14" key="1">
    <citation type="journal article" date="2017" name="Nat. Microbiol.">
        <title>Global analysis of biosynthetic gene clusters reveals vast potential of secondary metabolite production in Penicillium species.</title>
        <authorList>
            <person name="Nielsen J.C."/>
            <person name="Grijseels S."/>
            <person name="Prigent S."/>
            <person name="Ji B."/>
            <person name="Dainat J."/>
            <person name="Nielsen K.F."/>
            <person name="Frisvad J.C."/>
            <person name="Workman M."/>
            <person name="Nielsen J."/>
        </authorList>
    </citation>
    <scope>NUCLEOTIDE SEQUENCE [LARGE SCALE GENOMIC DNA]</scope>
    <source>
        <strain evidence="14">IBT 11843</strain>
    </source>
</reference>
<dbReference type="InterPro" id="IPR000719">
    <property type="entry name" value="Prot_kinase_dom"/>
</dbReference>
<feature type="region of interest" description="Disordered" evidence="11">
    <location>
        <begin position="787"/>
        <end position="817"/>
    </location>
</feature>
<dbReference type="Proteomes" id="UP000191522">
    <property type="component" value="Unassembled WGS sequence"/>
</dbReference>
<keyword evidence="14" id="KW-1185">Reference proteome</keyword>
<dbReference type="AlphaFoldDB" id="A0A1V6P7X8"/>
<evidence type="ECO:0000256" key="3">
    <source>
        <dbReference type="ARBA" id="ARBA00022527"/>
    </source>
</evidence>
<dbReference type="PROSITE" id="PS00107">
    <property type="entry name" value="PROTEIN_KINASE_ATP"/>
    <property type="match status" value="1"/>
</dbReference>
<dbReference type="OMA" id="MDWKFPS"/>
<evidence type="ECO:0000256" key="6">
    <source>
        <dbReference type="ARBA" id="ARBA00022777"/>
    </source>
</evidence>
<evidence type="ECO:0000256" key="1">
    <source>
        <dbReference type="ARBA" id="ARBA00008874"/>
    </source>
</evidence>
<dbReference type="PROSITE" id="PS50011">
    <property type="entry name" value="PROTEIN_KINASE_DOM"/>
    <property type="match status" value="1"/>
</dbReference>
<dbReference type="PROSITE" id="PS00108">
    <property type="entry name" value="PROTEIN_KINASE_ST"/>
    <property type="match status" value="1"/>
</dbReference>
<evidence type="ECO:0000259" key="12">
    <source>
        <dbReference type="PROSITE" id="PS50011"/>
    </source>
</evidence>
<evidence type="ECO:0000256" key="8">
    <source>
        <dbReference type="ARBA" id="ARBA00047899"/>
    </source>
</evidence>
<keyword evidence="7 10" id="KW-0067">ATP-binding</keyword>
<feature type="domain" description="Protein kinase" evidence="12">
    <location>
        <begin position="50"/>
        <end position="318"/>
    </location>
</feature>
<evidence type="ECO:0000256" key="11">
    <source>
        <dbReference type="SAM" id="MobiDB-lite"/>
    </source>
</evidence>
<feature type="compositionally biased region" description="Polar residues" evidence="11">
    <location>
        <begin position="532"/>
        <end position="546"/>
    </location>
</feature>
<evidence type="ECO:0000256" key="9">
    <source>
        <dbReference type="ARBA" id="ARBA00048679"/>
    </source>
</evidence>
<evidence type="ECO:0000256" key="2">
    <source>
        <dbReference type="ARBA" id="ARBA00012513"/>
    </source>
</evidence>
<dbReference type="GO" id="GO:0005737">
    <property type="term" value="C:cytoplasm"/>
    <property type="evidence" value="ECO:0007669"/>
    <property type="project" value="TreeGrafter"/>
</dbReference>
<gene>
    <name evidence="13" type="ORF">PENDEC_c018G00046</name>
</gene>
<comment type="caution">
    <text evidence="13">The sequence shown here is derived from an EMBL/GenBank/DDBJ whole genome shotgun (WGS) entry which is preliminary data.</text>
</comment>
<feature type="compositionally biased region" description="Polar residues" evidence="11">
    <location>
        <begin position="678"/>
        <end position="691"/>
    </location>
</feature>
<dbReference type="OrthoDB" id="248923at2759"/>
<keyword evidence="6" id="KW-0418">Kinase</keyword>
<feature type="region of interest" description="Disordered" evidence="11">
    <location>
        <begin position="397"/>
        <end position="419"/>
    </location>
</feature>
<evidence type="ECO:0000256" key="10">
    <source>
        <dbReference type="PROSITE-ProRule" id="PRU10141"/>
    </source>
</evidence>
<evidence type="ECO:0000256" key="5">
    <source>
        <dbReference type="ARBA" id="ARBA00022741"/>
    </source>
</evidence>
<accession>A0A1V6P7X8</accession>
<dbReference type="SUPFAM" id="SSF56112">
    <property type="entry name" value="Protein kinase-like (PK-like)"/>
    <property type="match status" value="1"/>
</dbReference>